<dbReference type="InterPro" id="IPR036388">
    <property type="entry name" value="WH-like_DNA-bd_sf"/>
</dbReference>
<dbReference type="Proteomes" id="UP000050301">
    <property type="component" value="Unassembled WGS sequence"/>
</dbReference>
<dbReference type="Pfam" id="PF01022">
    <property type="entry name" value="HTH_5"/>
    <property type="match status" value="1"/>
</dbReference>
<dbReference type="Gene3D" id="1.10.10.10">
    <property type="entry name" value="Winged helix-like DNA-binding domain superfamily/Winged helix DNA-binding domain"/>
    <property type="match status" value="1"/>
</dbReference>
<organism evidence="2 3">
    <name type="scientific">Acidiplasma cupricumulans</name>
    <dbReference type="NCBI Taxonomy" id="312540"/>
    <lineage>
        <taxon>Archaea</taxon>
        <taxon>Methanobacteriati</taxon>
        <taxon>Thermoplasmatota</taxon>
        <taxon>Thermoplasmata</taxon>
        <taxon>Thermoplasmatales</taxon>
        <taxon>Ferroplasmaceae</taxon>
        <taxon>Acidiplasma</taxon>
    </lineage>
</organism>
<dbReference type="PANTHER" id="PTHR38600:SF1">
    <property type="entry name" value="TRANSCRIPTIONAL REGULATORY PROTEIN"/>
    <property type="match status" value="1"/>
</dbReference>
<dbReference type="EMBL" id="LKBH01000263">
    <property type="protein sequence ID" value="KQB34276.1"/>
    <property type="molecule type" value="Genomic_DNA"/>
</dbReference>
<dbReference type="InterPro" id="IPR036390">
    <property type="entry name" value="WH_DNA-bd_sf"/>
</dbReference>
<gene>
    <name evidence="2" type="ORF">AOG55_01030</name>
</gene>
<dbReference type="InterPro" id="IPR011991">
    <property type="entry name" value="ArsR-like_HTH"/>
</dbReference>
<keyword evidence="3" id="KW-1185">Reference proteome</keyword>
<dbReference type="RefSeq" id="WP_048102500.1">
    <property type="nucleotide sequence ID" value="NZ_LKBH01000263.1"/>
</dbReference>
<name>A0A0N8VKP2_9ARCH</name>
<dbReference type="GO" id="GO:0003700">
    <property type="term" value="F:DNA-binding transcription factor activity"/>
    <property type="evidence" value="ECO:0007669"/>
    <property type="project" value="InterPro"/>
</dbReference>
<dbReference type="PANTHER" id="PTHR38600">
    <property type="entry name" value="TRANSCRIPTIONAL REGULATORY PROTEIN"/>
    <property type="match status" value="1"/>
</dbReference>
<reference evidence="2 3" key="1">
    <citation type="submission" date="2015-09" db="EMBL/GenBank/DDBJ databases">
        <title>Heavy metals and arsenic resistance mechanisms in polyextremophilic archaea of the family Ferroplasmaceae.</title>
        <authorList>
            <person name="Bulaev A.G."/>
            <person name="Kanygina A.V."/>
        </authorList>
    </citation>
    <scope>NUCLEOTIDE SEQUENCE [LARGE SCALE GENOMIC DNA]</scope>
    <source>
        <strain evidence="2 3">BH2</strain>
    </source>
</reference>
<evidence type="ECO:0000313" key="2">
    <source>
        <dbReference type="EMBL" id="KQB34276.1"/>
    </source>
</evidence>
<dbReference type="InParanoid" id="A0A0N8VKP2"/>
<dbReference type="AlphaFoldDB" id="A0A0N8VKP2"/>
<evidence type="ECO:0000259" key="1">
    <source>
        <dbReference type="PROSITE" id="PS50987"/>
    </source>
</evidence>
<dbReference type="SUPFAM" id="SSF46785">
    <property type="entry name" value="Winged helix' DNA-binding domain"/>
    <property type="match status" value="1"/>
</dbReference>
<proteinExistence type="predicted"/>
<sequence>MDFSDEYRKILWWLLIATRGGEKRIEIIKILRKNPENLYKLSEDLNVNYRTAEHHVKVLLNNNIIKRMGNGYGSVYFLSDYYDKHFDIIEEIIKNYK</sequence>
<dbReference type="InterPro" id="IPR001845">
    <property type="entry name" value="HTH_ArsR_DNA-bd_dom"/>
</dbReference>
<dbReference type="PROSITE" id="PS50987">
    <property type="entry name" value="HTH_ARSR_2"/>
    <property type="match status" value="1"/>
</dbReference>
<protein>
    <submittedName>
        <fullName evidence="2">ArsR family transcriptional regulator</fullName>
    </submittedName>
</protein>
<feature type="domain" description="HTH arsR-type" evidence="1">
    <location>
        <begin position="4"/>
        <end position="97"/>
    </location>
</feature>
<dbReference type="CDD" id="cd00090">
    <property type="entry name" value="HTH_ARSR"/>
    <property type="match status" value="1"/>
</dbReference>
<evidence type="ECO:0000313" key="3">
    <source>
        <dbReference type="Proteomes" id="UP000050301"/>
    </source>
</evidence>
<accession>A0A0N8VKP2</accession>
<dbReference type="GeneID" id="84221381"/>
<comment type="caution">
    <text evidence="2">The sequence shown here is derived from an EMBL/GenBank/DDBJ whole genome shotgun (WGS) entry which is preliminary data.</text>
</comment>